<proteinExistence type="predicted"/>
<gene>
    <name evidence="2" type="ORF">MSVAZ_1695</name>
</gene>
<dbReference type="PANTHER" id="PTHR40257">
    <property type="match status" value="1"/>
</dbReference>
<dbReference type="Gene3D" id="3.30.70.100">
    <property type="match status" value="1"/>
</dbReference>
<dbReference type="STRING" id="1434123.MSVAZ_1695"/>
<evidence type="ECO:0000259" key="1">
    <source>
        <dbReference type="Pfam" id="PF07045"/>
    </source>
</evidence>
<dbReference type="Proteomes" id="UP000033096">
    <property type="component" value="Chromosome"/>
</dbReference>
<dbReference type="AlphaFoldDB" id="A0A0E3Q3M6"/>
<dbReference type="InterPro" id="IPR010753">
    <property type="entry name" value="DUF1330"/>
</dbReference>
<name>A0A0E3Q3M6_9EURY</name>
<keyword evidence="3" id="KW-1185">Reference proteome</keyword>
<dbReference type="GeneID" id="24810139"/>
<dbReference type="Pfam" id="PF07045">
    <property type="entry name" value="DUF1330"/>
    <property type="match status" value="1"/>
</dbReference>
<dbReference type="PANTHER" id="PTHR40257:SF1">
    <property type="entry name" value="DUF1330 DOMAIN-CONTAINING PROTEIN"/>
    <property type="match status" value="1"/>
</dbReference>
<dbReference type="InterPro" id="IPR011008">
    <property type="entry name" value="Dimeric_a/b-barrel"/>
</dbReference>
<evidence type="ECO:0000313" key="2">
    <source>
        <dbReference type="EMBL" id="AKB43964.1"/>
    </source>
</evidence>
<sequence>MSSILPNDEALRALASNPDESIVVMLNLLKFRGEEGAQAYGRYMKNVSKILEARGARVVYSGKATELLVGDETWDAIILVEYPSRKVFLEMINSPEYQKAHVDREQGLERTVLYAMSSMGEGERFSK</sequence>
<dbReference type="HOGENOM" id="CLU_131535_1_0_2"/>
<dbReference type="PATRIC" id="fig|1434123.4.peg.2052"/>
<protein>
    <recommendedName>
        <fullName evidence="1">DUF1330 domain-containing protein</fullName>
    </recommendedName>
</protein>
<dbReference type="SUPFAM" id="SSF54909">
    <property type="entry name" value="Dimeric alpha+beta barrel"/>
    <property type="match status" value="1"/>
</dbReference>
<accession>A0A0E3Q3M6</accession>
<evidence type="ECO:0000313" key="3">
    <source>
        <dbReference type="Proteomes" id="UP000033096"/>
    </source>
</evidence>
<feature type="domain" description="DUF1330" evidence="1">
    <location>
        <begin position="37"/>
        <end position="113"/>
    </location>
</feature>
<organism evidence="2 3">
    <name type="scientific">Methanosarcina vacuolata Z-761</name>
    <dbReference type="NCBI Taxonomy" id="1434123"/>
    <lineage>
        <taxon>Archaea</taxon>
        <taxon>Methanobacteriati</taxon>
        <taxon>Methanobacteriota</taxon>
        <taxon>Stenosarchaea group</taxon>
        <taxon>Methanomicrobia</taxon>
        <taxon>Methanosarcinales</taxon>
        <taxon>Methanosarcinaceae</taxon>
        <taxon>Methanosarcina</taxon>
    </lineage>
</organism>
<dbReference type="KEGG" id="mvc:MSVAZ_1695"/>
<dbReference type="RefSeq" id="WP_048120349.1">
    <property type="nucleotide sequence ID" value="NZ_CP009520.1"/>
</dbReference>
<dbReference type="EMBL" id="CP009520">
    <property type="protein sequence ID" value="AKB43964.1"/>
    <property type="molecule type" value="Genomic_DNA"/>
</dbReference>
<reference evidence="2 3" key="1">
    <citation type="submission" date="2014-07" db="EMBL/GenBank/DDBJ databases">
        <title>Methanogenic archaea and the global carbon cycle.</title>
        <authorList>
            <person name="Henriksen J.R."/>
            <person name="Luke J."/>
            <person name="Reinhart S."/>
            <person name="Benedict M.N."/>
            <person name="Youngblut N.D."/>
            <person name="Metcalf M.E."/>
            <person name="Whitaker R.J."/>
            <person name="Metcalf W.W."/>
        </authorList>
    </citation>
    <scope>NUCLEOTIDE SEQUENCE [LARGE SCALE GENOMIC DNA]</scope>
    <source>
        <strain evidence="2 3">Z-761</strain>
    </source>
</reference>